<dbReference type="Pfam" id="PF01656">
    <property type="entry name" value="CbiA"/>
    <property type="match status" value="1"/>
</dbReference>
<dbReference type="PANTHER" id="PTHR13696:SF99">
    <property type="entry name" value="COBYRINIC ACID AC-DIAMIDE SYNTHASE"/>
    <property type="match status" value="1"/>
</dbReference>
<dbReference type="InterPro" id="IPR002586">
    <property type="entry name" value="CobQ/CobB/MinD/ParA_Nub-bd_dom"/>
</dbReference>
<reference evidence="2 3" key="1">
    <citation type="submission" date="2024-04" db="EMBL/GenBank/DDBJ databases">
        <title>Genomic Markers of Mycobacteria.</title>
        <authorList>
            <person name="Soliman M.S."/>
            <person name="Elkholy A."/>
            <person name="Soliman N.S."/>
            <person name="Abbas A."/>
            <person name="Khayrat S."/>
            <person name="Shawky S."/>
        </authorList>
    </citation>
    <scope>NUCLEOTIDE SEQUENCE [LARGE SCALE GENOMIC DNA]</scope>
    <source>
        <strain evidence="2 3">Egy-CU-AM5</strain>
    </source>
</reference>
<evidence type="ECO:0000259" key="1">
    <source>
        <dbReference type="Pfam" id="PF01656"/>
    </source>
</evidence>
<proteinExistence type="predicted"/>
<dbReference type="CDD" id="cd02042">
    <property type="entry name" value="ParAB_family"/>
    <property type="match status" value="1"/>
</dbReference>
<accession>A0ABV3VQA4</accession>
<dbReference type="PANTHER" id="PTHR13696">
    <property type="entry name" value="P-LOOP CONTAINING NUCLEOSIDE TRIPHOSPHATE HYDROLASE"/>
    <property type="match status" value="1"/>
</dbReference>
<dbReference type="InterPro" id="IPR050678">
    <property type="entry name" value="DNA_Partitioning_ATPase"/>
</dbReference>
<keyword evidence="3" id="KW-1185">Reference proteome</keyword>
<name>A0ABV3VQA4_9MYCO</name>
<sequence>MASHSRKEKPDNDDAEVITFINQKGGVGKSTKTVNTAATTAAVLRTRGAGQTKSPVAAVSIDPQGSAVWWSERVADRDFHIVQAHDDIEGLRRLRQLPGIKRVFVDTPGWIELDESSTADAVGDGRASEALKAVLSSTDLAIVPMTPEPLSYPPTTHTIEKVLKPRGIRFMVVINNWDPRDGRADLDETIEFVQRKGWPLANTVIRRYKLHTRASADGQVVTEYPRNRVGMEARADFSALSHEIELQLAEGR</sequence>
<dbReference type="RefSeq" id="WP_368574486.1">
    <property type="nucleotide sequence ID" value="NZ_JBDLOU010000118.1"/>
</dbReference>
<feature type="domain" description="CobQ/CobB/MinD/ParA nucleotide binding" evidence="1">
    <location>
        <begin position="18"/>
        <end position="219"/>
    </location>
</feature>
<evidence type="ECO:0000313" key="2">
    <source>
        <dbReference type="EMBL" id="MEX3742795.1"/>
    </source>
</evidence>
<protein>
    <submittedName>
        <fullName evidence="2">ParA family protein</fullName>
    </submittedName>
</protein>
<dbReference type="Gene3D" id="3.40.50.300">
    <property type="entry name" value="P-loop containing nucleotide triphosphate hydrolases"/>
    <property type="match status" value="1"/>
</dbReference>
<dbReference type="SUPFAM" id="SSF52540">
    <property type="entry name" value="P-loop containing nucleoside triphosphate hydrolases"/>
    <property type="match status" value="1"/>
</dbReference>
<comment type="caution">
    <text evidence="2">The sequence shown here is derived from an EMBL/GenBank/DDBJ whole genome shotgun (WGS) entry which is preliminary data.</text>
</comment>
<gene>
    <name evidence="2" type="ORF">ABFW12_31595</name>
</gene>
<dbReference type="EMBL" id="JBDLOU010000118">
    <property type="protein sequence ID" value="MEX3742795.1"/>
    <property type="molecule type" value="Genomic_DNA"/>
</dbReference>
<dbReference type="InterPro" id="IPR027417">
    <property type="entry name" value="P-loop_NTPase"/>
</dbReference>
<dbReference type="Proteomes" id="UP001558474">
    <property type="component" value="Unassembled WGS sequence"/>
</dbReference>
<evidence type="ECO:0000313" key="3">
    <source>
        <dbReference type="Proteomes" id="UP001558474"/>
    </source>
</evidence>
<organism evidence="2 3">
    <name type="scientific">Mycolicibacterium porcinum</name>
    <dbReference type="NCBI Taxonomy" id="39693"/>
    <lineage>
        <taxon>Bacteria</taxon>
        <taxon>Bacillati</taxon>
        <taxon>Actinomycetota</taxon>
        <taxon>Actinomycetes</taxon>
        <taxon>Mycobacteriales</taxon>
        <taxon>Mycobacteriaceae</taxon>
        <taxon>Mycolicibacterium</taxon>
    </lineage>
</organism>